<dbReference type="Proteomes" id="UP000887579">
    <property type="component" value="Unplaced"/>
</dbReference>
<sequence length="369" mass="41178">MPILAPTSDKNPHEEDKDASKVFESCQLSPVKHRQEFSRGSLEFNLDEDDDDHYVEEMAGLNRTFTEPERSPTSQGLPMNSTYVVTAPSANGMYLPDESETINPLSHTINDKTYVVANSDEQMKEDETNNTSRTSSTNSFHAPQHSEITKQKFRRLSDIINRERRRSSILTAAASSAANSPAIEEEKPQQEQQPSMVTVVNTTINVSTVLRTTVETSAAANCSVDLFDEKMDTTESESPKENVDASYGGHDYVFENNFEKMPKYQHDASVANNGTILLEDVRTPTKYLEDSNFTMSLPPTAEEENSFSTVHKPSDSDEAMITLQQSDSDKSIISQKSVFNQTFDIQQPSEVSTVMPNGLPAIDKKLIRK</sequence>
<accession>A0AC34GC81</accession>
<evidence type="ECO:0000313" key="1">
    <source>
        <dbReference type="Proteomes" id="UP000887579"/>
    </source>
</evidence>
<organism evidence="1 2">
    <name type="scientific">Panagrolaimus sp. ES5</name>
    <dbReference type="NCBI Taxonomy" id="591445"/>
    <lineage>
        <taxon>Eukaryota</taxon>
        <taxon>Metazoa</taxon>
        <taxon>Ecdysozoa</taxon>
        <taxon>Nematoda</taxon>
        <taxon>Chromadorea</taxon>
        <taxon>Rhabditida</taxon>
        <taxon>Tylenchina</taxon>
        <taxon>Panagrolaimomorpha</taxon>
        <taxon>Panagrolaimoidea</taxon>
        <taxon>Panagrolaimidae</taxon>
        <taxon>Panagrolaimus</taxon>
    </lineage>
</organism>
<proteinExistence type="predicted"/>
<dbReference type="WBParaSite" id="ES5_v2.g27200.t1">
    <property type="protein sequence ID" value="ES5_v2.g27200.t1"/>
    <property type="gene ID" value="ES5_v2.g27200"/>
</dbReference>
<reference evidence="2" key="1">
    <citation type="submission" date="2022-11" db="UniProtKB">
        <authorList>
            <consortium name="WormBaseParasite"/>
        </authorList>
    </citation>
    <scope>IDENTIFICATION</scope>
</reference>
<protein>
    <submittedName>
        <fullName evidence="2">Uncharacterized protein</fullName>
    </submittedName>
</protein>
<evidence type="ECO:0000313" key="2">
    <source>
        <dbReference type="WBParaSite" id="ES5_v2.g27200.t1"/>
    </source>
</evidence>
<name>A0AC34GC81_9BILA</name>